<gene>
    <name evidence="1" type="ORF">UFOVP523_26</name>
</gene>
<name>A0A6J5MUL6_9CAUD</name>
<sequence length="60" mass="7107">MLIQPILDLPNRRNIITKHGTLSDLHKVAIEWYKSEGNSVFMHEFVIYIVNNYTTFKTKK</sequence>
<evidence type="ECO:0000313" key="1">
    <source>
        <dbReference type="EMBL" id="CAB4148813.1"/>
    </source>
</evidence>
<protein>
    <submittedName>
        <fullName evidence="1">Uncharacterized protein</fullName>
    </submittedName>
</protein>
<proteinExistence type="predicted"/>
<accession>A0A6J5MUL6</accession>
<reference evidence="1" key="1">
    <citation type="submission" date="2020-04" db="EMBL/GenBank/DDBJ databases">
        <authorList>
            <person name="Chiriac C."/>
            <person name="Salcher M."/>
            <person name="Ghai R."/>
            <person name="Kavagutti S V."/>
        </authorList>
    </citation>
    <scope>NUCLEOTIDE SEQUENCE</scope>
</reference>
<dbReference type="EMBL" id="LR796502">
    <property type="protein sequence ID" value="CAB4148813.1"/>
    <property type="molecule type" value="Genomic_DNA"/>
</dbReference>
<organism evidence="1">
    <name type="scientific">uncultured Caudovirales phage</name>
    <dbReference type="NCBI Taxonomy" id="2100421"/>
    <lineage>
        <taxon>Viruses</taxon>
        <taxon>Duplodnaviria</taxon>
        <taxon>Heunggongvirae</taxon>
        <taxon>Uroviricota</taxon>
        <taxon>Caudoviricetes</taxon>
        <taxon>Peduoviridae</taxon>
        <taxon>Maltschvirus</taxon>
        <taxon>Maltschvirus maltsch</taxon>
    </lineage>
</organism>